<evidence type="ECO:0000256" key="1">
    <source>
        <dbReference type="ARBA" id="ARBA00004141"/>
    </source>
</evidence>
<evidence type="ECO:0000259" key="8">
    <source>
        <dbReference type="Pfam" id="PF25145"/>
    </source>
</evidence>
<dbReference type="Proteomes" id="UP000001304">
    <property type="component" value="Chromosome"/>
</dbReference>
<dbReference type="HOGENOM" id="CLU_024619_1_1_2"/>
<protein>
    <submittedName>
        <fullName evidence="9">Uncharacterized protein</fullName>
    </submittedName>
</protein>
<keyword evidence="3 5" id="KW-1133">Transmembrane helix</keyword>
<evidence type="ECO:0000259" key="6">
    <source>
        <dbReference type="Pfam" id="PF01957"/>
    </source>
</evidence>
<dbReference type="SUPFAM" id="SSF52096">
    <property type="entry name" value="ClpP/crotonase"/>
    <property type="match status" value="1"/>
</dbReference>
<dbReference type="InterPro" id="IPR056739">
    <property type="entry name" value="NfeD_membrane"/>
</dbReference>
<dbReference type="PANTHER" id="PTHR33507">
    <property type="entry name" value="INNER MEMBRANE PROTEIN YBBJ"/>
    <property type="match status" value="1"/>
</dbReference>
<dbReference type="Pfam" id="PF24961">
    <property type="entry name" value="NfeD_membrane"/>
    <property type="match status" value="1"/>
</dbReference>
<dbReference type="SUPFAM" id="SSF141322">
    <property type="entry name" value="NfeD domain-like"/>
    <property type="match status" value="1"/>
</dbReference>
<dbReference type="InterPro" id="IPR056738">
    <property type="entry name" value="NfeD1b_N"/>
</dbReference>
<dbReference type="EMBL" id="CP002098">
    <property type="protein sequence ID" value="ADM27290.1"/>
    <property type="molecule type" value="Genomic_DNA"/>
</dbReference>
<gene>
    <name evidence="9" type="ordered locus">Igag_0452</name>
</gene>
<evidence type="ECO:0000313" key="9">
    <source>
        <dbReference type="EMBL" id="ADM27290.1"/>
    </source>
</evidence>
<feature type="domain" description="NfeD1b N-terminal" evidence="8">
    <location>
        <begin position="30"/>
        <end position="120"/>
    </location>
</feature>
<dbReference type="Pfam" id="PF25145">
    <property type="entry name" value="NfeD1b_N"/>
    <property type="match status" value="1"/>
</dbReference>
<evidence type="ECO:0000256" key="4">
    <source>
        <dbReference type="ARBA" id="ARBA00023136"/>
    </source>
</evidence>
<name>E0SRL5_IGNAA</name>
<keyword evidence="10" id="KW-1185">Reference proteome</keyword>
<dbReference type="InterPro" id="IPR012340">
    <property type="entry name" value="NA-bd_OB-fold"/>
</dbReference>
<organism evidence="9 10">
    <name type="scientific">Ignisphaera aggregans (strain DSM 17230 / JCM 13409 / AQ1.S1)</name>
    <dbReference type="NCBI Taxonomy" id="583356"/>
    <lineage>
        <taxon>Archaea</taxon>
        <taxon>Thermoproteota</taxon>
        <taxon>Thermoprotei</taxon>
        <taxon>Desulfurococcales</taxon>
        <taxon>Desulfurococcaceae</taxon>
        <taxon>Ignisphaera</taxon>
    </lineage>
</organism>
<dbReference type="InterPro" id="IPR029045">
    <property type="entry name" value="ClpP/crotonase-like_dom_sf"/>
</dbReference>
<dbReference type="AlphaFoldDB" id="E0SRL5"/>
<dbReference type="Pfam" id="PF01957">
    <property type="entry name" value="NfeD"/>
    <property type="match status" value="1"/>
</dbReference>
<feature type="transmembrane region" description="Helical" evidence="5">
    <location>
        <begin position="316"/>
        <end position="334"/>
    </location>
</feature>
<feature type="domain" description="NfeD integral membrane" evidence="7">
    <location>
        <begin position="216"/>
        <end position="334"/>
    </location>
</feature>
<evidence type="ECO:0000256" key="5">
    <source>
        <dbReference type="SAM" id="Phobius"/>
    </source>
</evidence>
<feature type="transmembrane region" description="Helical" evidence="5">
    <location>
        <begin position="262"/>
        <end position="279"/>
    </location>
</feature>
<dbReference type="Gene3D" id="2.40.50.140">
    <property type="entry name" value="Nucleic acid-binding proteins"/>
    <property type="match status" value="1"/>
</dbReference>
<evidence type="ECO:0000259" key="7">
    <source>
        <dbReference type="Pfam" id="PF24961"/>
    </source>
</evidence>
<feature type="transmembrane region" description="Helical" evidence="5">
    <location>
        <begin position="237"/>
        <end position="256"/>
    </location>
</feature>
<dbReference type="InterPro" id="IPR052165">
    <property type="entry name" value="Membrane_assoc_protease"/>
</dbReference>
<feature type="transmembrane region" description="Helical" evidence="5">
    <location>
        <begin position="207"/>
        <end position="230"/>
    </location>
</feature>
<comment type="subcellular location">
    <subcellularLocation>
        <location evidence="1">Membrane</location>
        <topology evidence="1">Multi-pass membrane protein</topology>
    </subcellularLocation>
</comment>
<dbReference type="Gene3D" id="3.90.226.10">
    <property type="entry name" value="2-enoyl-CoA Hydratase, Chain A, domain 1"/>
    <property type="match status" value="1"/>
</dbReference>
<dbReference type="GO" id="GO:0016020">
    <property type="term" value="C:membrane"/>
    <property type="evidence" value="ECO:0007669"/>
    <property type="project" value="UniProtKB-SubCell"/>
</dbReference>
<dbReference type="InterPro" id="IPR002810">
    <property type="entry name" value="NfeD-like_C"/>
</dbReference>
<feature type="domain" description="NfeD-like C-terminal" evidence="6">
    <location>
        <begin position="350"/>
        <end position="405"/>
    </location>
</feature>
<accession>E0SRL5</accession>
<dbReference type="BioCyc" id="IAGG583356:GHAH-455-MONOMER"/>
<proteinExistence type="predicted"/>
<evidence type="ECO:0000313" key="10">
    <source>
        <dbReference type="Proteomes" id="UP000001304"/>
    </source>
</evidence>
<dbReference type="KEGG" id="iag:Igag_0452"/>
<sequence>MRTAIVILILFITLISIPHAMGLSSKKALILEIDDTIDGGMASYISRNIEGINISNAIVILSINSYGGYLASADEIINKILSSGIECYSWIPPGGKAVSAAALIALSCRDIYMAPGTVFGGMLPYPSDEKVLSYVESRALSLVERRMNITDDVKSLIRSMVRDGKSYTAEELRNIGFIKMVYSLDDVLRDLGVSSYTVARRGIGDKFLSILSNTVISSLLLATGILLIIIEVLTTGFQGYGIAGVIAIALALYGMHLVPPDIIVLTILLSGIVLIAIELHTPGFGAFGIAGTTLLVIGVVLGIYFTPPELRSEAMYSIVSGLLIFSGLMIFIAVKASSVLRIRRPSLSEKLMNSIGIAKTDVYENSPGVVYILNEEWTAYSVKGVIKAGSKVKVVRVEGLKLYVEEVR</sequence>
<feature type="transmembrane region" description="Helical" evidence="5">
    <location>
        <begin position="286"/>
        <end position="304"/>
    </location>
</feature>
<evidence type="ECO:0000256" key="2">
    <source>
        <dbReference type="ARBA" id="ARBA00022692"/>
    </source>
</evidence>
<keyword evidence="2 5" id="KW-0812">Transmembrane</keyword>
<reference evidence="9 10" key="1">
    <citation type="journal article" date="2010" name="Stand. Genomic Sci.">
        <title>Complete genome sequence of Ignisphaera aggregans type strain (AQ1.S1).</title>
        <authorList>
            <person name="Goker M."/>
            <person name="Held B."/>
            <person name="Lapidus A."/>
            <person name="Nolan M."/>
            <person name="Spring S."/>
            <person name="Yasawong M."/>
            <person name="Lucas S."/>
            <person name="Glavina Del Rio T."/>
            <person name="Tice H."/>
            <person name="Cheng J.F."/>
            <person name="Goodwin L."/>
            <person name="Tapia R."/>
            <person name="Pitluck S."/>
            <person name="Liolios K."/>
            <person name="Ivanova N."/>
            <person name="Mavromatis K."/>
            <person name="Mikhailova N."/>
            <person name="Pati A."/>
            <person name="Chen A."/>
            <person name="Palaniappan K."/>
            <person name="Brambilla E."/>
            <person name="Land M."/>
            <person name="Hauser L."/>
            <person name="Chang Y.J."/>
            <person name="Jeffries C.D."/>
            <person name="Brettin T."/>
            <person name="Detter J.C."/>
            <person name="Han C."/>
            <person name="Rohde M."/>
            <person name="Sikorski J."/>
            <person name="Woyke T."/>
            <person name="Bristow J."/>
            <person name="Eisen J.A."/>
            <person name="Markowitz V."/>
            <person name="Hugenholtz P."/>
            <person name="Kyrpides N.C."/>
            <person name="Klenk H.P."/>
        </authorList>
    </citation>
    <scope>NUCLEOTIDE SEQUENCE [LARGE SCALE GENOMIC DNA]</scope>
    <source>
        <strain evidence="10">DSM 17230 / JCM 13409 / AQ1.S1</strain>
    </source>
</reference>
<dbReference type="STRING" id="583356.Igag_0452"/>
<evidence type="ECO:0000256" key="3">
    <source>
        <dbReference type="ARBA" id="ARBA00022989"/>
    </source>
</evidence>
<keyword evidence="4 5" id="KW-0472">Membrane</keyword>